<keyword evidence="4" id="KW-0804">Transcription</keyword>
<gene>
    <name evidence="6" type="ORF">FPZ41_16785</name>
</gene>
<dbReference type="EMBL" id="VMNX01000054">
    <property type="protein sequence ID" value="MPY50126.1"/>
    <property type="molecule type" value="Genomic_DNA"/>
</dbReference>
<organism evidence="6 7">
    <name type="scientific">Streptomyces acidicola</name>
    <dbReference type="NCBI Taxonomy" id="2596892"/>
    <lineage>
        <taxon>Bacteria</taxon>
        <taxon>Bacillati</taxon>
        <taxon>Actinomycetota</taxon>
        <taxon>Actinomycetes</taxon>
        <taxon>Kitasatosporales</taxon>
        <taxon>Streptomycetaceae</taxon>
        <taxon>Streptomyces</taxon>
    </lineage>
</organism>
<evidence type="ECO:0000256" key="1">
    <source>
        <dbReference type="ARBA" id="ARBA00009437"/>
    </source>
</evidence>
<keyword evidence="3" id="KW-0238">DNA-binding</keyword>
<comment type="similarity">
    <text evidence="1">Belongs to the LysR transcriptional regulatory family.</text>
</comment>
<dbReference type="PRINTS" id="PR00039">
    <property type="entry name" value="HTHLYSR"/>
</dbReference>
<dbReference type="PANTHER" id="PTHR30419:SF31">
    <property type="entry name" value="BLR3139 PROTEIN"/>
    <property type="match status" value="1"/>
</dbReference>
<evidence type="ECO:0000256" key="3">
    <source>
        <dbReference type="ARBA" id="ARBA00023125"/>
    </source>
</evidence>
<evidence type="ECO:0000256" key="4">
    <source>
        <dbReference type="ARBA" id="ARBA00023163"/>
    </source>
</evidence>
<dbReference type="Pfam" id="PF03466">
    <property type="entry name" value="LysR_substrate"/>
    <property type="match status" value="1"/>
</dbReference>
<sequence length="310" mass="34090">MLFRQLEYFVAVARERHFARAAESCYVSQPALSAAIAKLERELNVTLINRGHNYQGLTPEGERLVVWAKRILAEQDAFKAEVAAMQSGITGTLRLGTEPTASTTLALPVAAFCSEHPLAKVQVRSRLSTKELLRQLREFELDAAIAHFAPGDRENLQVMPLYEERYMLLVSGDQLMPQTSTMTWTEAAQLPLALLTPDHRIRELIDSVFAEKGVVVTPQVETDSIASLYAHVGGGEWASIVPHSWLRAMPVIGRTRAVRLVDPDARAGVSVAIHAATPGSIAARAFVNAATGLSLDDFFDQPLTTEHRVR</sequence>
<protein>
    <submittedName>
        <fullName evidence="6">LysR family transcriptional regulator</fullName>
    </submittedName>
</protein>
<name>A0A5N8WTH1_9ACTN</name>
<dbReference type="Gene3D" id="3.40.190.290">
    <property type="match status" value="1"/>
</dbReference>
<dbReference type="InterPro" id="IPR000847">
    <property type="entry name" value="LysR_HTH_N"/>
</dbReference>
<reference evidence="6 7" key="1">
    <citation type="submission" date="2019-09" db="EMBL/GenBank/DDBJ databases">
        <authorList>
            <person name="Duangmal K."/>
            <person name="Teo W.F.A."/>
            <person name="Lipun K."/>
        </authorList>
    </citation>
    <scope>NUCLEOTIDE SEQUENCE [LARGE SCALE GENOMIC DNA]</scope>
    <source>
        <strain evidence="6 7">K1PN6</strain>
    </source>
</reference>
<accession>A0A5N8WTH1</accession>
<feature type="domain" description="HTH lysR-type" evidence="5">
    <location>
        <begin position="1"/>
        <end position="58"/>
    </location>
</feature>
<dbReference type="GO" id="GO:0003677">
    <property type="term" value="F:DNA binding"/>
    <property type="evidence" value="ECO:0007669"/>
    <property type="project" value="UniProtKB-KW"/>
</dbReference>
<keyword evidence="7" id="KW-1185">Reference proteome</keyword>
<dbReference type="InterPro" id="IPR005119">
    <property type="entry name" value="LysR_subst-bd"/>
</dbReference>
<dbReference type="GO" id="GO:0005829">
    <property type="term" value="C:cytosol"/>
    <property type="evidence" value="ECO:0007669"/>
    <property type="project" value="TreeGrafter"/>
</dbReference>
<dbReference type="AlphaFoldDB" id="A0A5N8WTH1"/>
<evidence type="ECO:0000256" key="2">
    <source>
        <dbReference type="ARBA" id="ARBA00023015"/>
    </source>
</evidence>
<dbReference type="InterPro" id="IPR036388">
    <property type="entry name" value="WH-like_DNA-bd_sf"/>
</dbReference>
<dbReference type="Proteomes" id="UP000373149">
    <property type="component" value="Unassembled WGS sequence"/>
</dbReference>
<dbReference type="SUPFAM" id="SSF46785">
    <property type="entry name" value="Winged helix' DNA-binding domain"/>
    <property type="match status" value="1"/>
</dbReference>
<dbReference type="CDD" id="cd05466">
    <property type="entry name" value="PBP2_LTTR_substrate"/>
    <property type="match status" value="1"/>
</dbReference>
<evidence type="ECO:0000313" key="6">
    <source>
        <dbReference type="EMBL" id="MPY50126.1"/>
    </source>
</evidence>
<dbReference type="Pfam" id="PF00126">
    <property type="entry name" value="HTH_1"/>
    <property type="match status" value="1"/>
</dbReference>
<evidence type="ECO:0000259" key="5">
    <source>
        <dbReference type="PROSITE" id="PS50931"/>
    </source>
</evidence>
<dbReference type="InterPro" id="IPR036390">
    <property type="entry name" value="WH_DNA-bd_sf"/>
</dbReference>
<dbReference type="FunFam" id="1.10.10.10:FF:000001">
    <property type="entry name" value="LysR family transcriptional regulator"/>
    <property type="match status" value="1"/>
</dbReference>
<dbReference type="InterPro" id="IPR050950">
    <property type="entry name" value="HTH-type_LysR_regulators"/>
</dbReference>
<dbReference type="PROSITE" id="PS50931">
    <property type="entry name" value="HTH_LYSR"/>
    <property type="match status" value="1"/>
</dbReference>
<evidence type="ECO:0000313" key="7">
    <source>
        <dbReference type="Proteomes" id="UP000373149"/>
    </source>
</evidence>
<dbReference type="SUPFAM" id="SSF53850">
    <property type="entry name" value="Periplasmic binding protein-like II"/>
    <property type="match status" value="1"/>
</dbReference>
<proteinExistence type="inferred from homology"/>
<dbReference type="Gene3D" id="1.10.10.10">
    <property type="entry name" value="Winged helix-like DNA-binding domain superfamily/Winged helix DNA-binding domain"/>
    <property type="match status" value="1"/>
</dbReference>
<keyword evidence="2" id="KW-0805">Transcription regulation</keyword>
<dbReference type="PANTHER" id="PTHR30419">
    <property type="entry name" value="HTH-TYPE TRANSCRIPTIONAL REGULATOR YBHD"/>
    <property type="match status" value="1"/>
</dbReference>
<dbReference type="GO" id="GO:0003700">
    <property type="term" value="F:DNA-binding transcription factor activity"/>
    <property type="evidence" value="ECO:0007669"/>
    <property type="project" value="InterPro"/>
</dbReference>
<dbReference type="RefSeq" id="WP_152863429.1">
    <property type="nucleotide sequence ID" value="NZ_JBIRUE010000004.1"/>
</dbReference>
<comment type="caution">
    <text evidence="6">The sequence shown here is derived from an EMBL/GenBank/DDBJ whole genome shotgun (WGS) entry which is preliminary data.</text>
</comment>